<sequence>MTSFFSFCPSGLCQQFILQISLIIFISKMTGTDFGKLRRHIVTPSANPHITKMRILWESKALITYVN</sequence>
<dbReference type="EMBL" id="HACA01032260">
    <property type="protein sequence ID" value="CDW49621.1"/>
    <property type="molecule type" value="Transcribed_RNA"/>
</dbReference>
<accession>A0A0K2VI35</accession>
<dbReference type="AlphaFoldDB" id="A0A0K2VI35"/>
<organism evidence="1">
    <name type="scientific">Lepeophtheirus salmonis</name>
    <name type="common">Salmon louse</name>
    <name type="synonym">Caligus salmonis</name>
    <dbReference type="NCBI Taxonomy" id="72036"/>
    <lineage>
        <taxon>Eukaryota</taxon>
        <taxon>Metazoa</taxon>
        <taxon>Ecdysozoa</taxon>
        <taxon>Arthropoda</taxon>
        <taxon>Crustacea</taxon>
        <taxon>Multicrustacea</taxon>
        <taxon>Hexanauplia</taxon>
        <taxon>Copepoda</taxon>
        <taxon>Siphonostomatoida</taxon>
        <taxon>Caligidae</taxon>
        <taxon>Lepeophtheirus</taxon>
    </lineage>
</organism>
<name>A0A0K2VI35_LEPSM</name>
<protein>
    <submittedName>
        <fullName evidence="1">Uncharacterized protein</fullName>
    </submittedName>
</protein>
<proteinExistence type="predicted"/>
<dbReference type="EMBL" id="HACA01032261">
    <property type="protein sequence ID" value="CDW49622.1"/>
    <property type="molecule type" value="Transcribed_RNA"/>
</dbReference>
<reference evidence="1" key="1">
    <citation type="submission" date="2014-05" db="EMBL/GenBank/DDBJ databases">
        <authorList>
            <person name="Chronopoulou M."/>
        </authorList>
    </citation>
    <scope>NUCLEOTIDE SEQUENCE</scope>
    <source>
        <tissue evidence="1">Whole organism</tissue>
    </source>
</reference>
<evidence type="ECO:0000313" key="1">
    <source>
        <dbReference type="EMBL" id="CDW49621.1"/>
    </source>
</evidence>